<organism evidence="4 5">
    <name type="scientific">Neocallimastix californiae</name>
    <dbReference type="NCBI Taxonomy" id="1754190"/>
    <lineage>
        <taxon>Eukaryota</taxon>
        <taxon>Fungi</taxon>
        <taxon>Fungi incertae sedis</taxon>
        <taxon>Chytridiomycota</taxon>
        <taxon>Chytridiomycota incertae sedis</taxon>
        <taxon>Neocallimastigomycetes</taxon>
        <taxon>Neocallimastigales</taxon>
        <taxon>Neocallimastigaceae</taxon>
        <taxon>Neocallimastix</taxon>
    </lineage>
</organism>
<dbReference type="SMART" id="SM00248">
    <property type="entry name" value="ANK"/>
    <property type="match status" value="6"/>
</dbReference>
<feature type="repeat" description="ANK" evidence="3">
    <location>
        <begin position="155"/>
        <end position="187"/>
    </location>
</feature>
<evidence type="ECO:0000256" key="3">
    <source>
        <dbReference type="PROSITE-ProRule" id="PRU00023"/>
    </source>
</evidence>
<dbReference type="InterPro" id="IPR002110">
    <property type="entry name" value="Ankyrin_rpt"/>
</dbReference>
<dbReference type="AlphaFoldDB" id="A0A1Y2BQY8"/>
<dbReference type="EMBL" id="MCOG01000144">
    <property type="protein sequence ID" value="ORY37160.1"/>
    <property type="molecule type" value="Genomic_DNA"/>
</dbReference>
<keyword evidence="1" id="KW-0677">Repeat</keyword>
<evidence type="ECO:0000256" key="1">
    <source>
        <dbReference type="ARBA" id="ARBA00022737"/>
    </source>
</evidence>
<dbReference type="Gene3D" id="1.25.40.20">
    <property type="entry name" value="Ankyrin repeat-containing domain"/>
    <property type="match status" value="3"/>
</dbReference>
<feature type="repeat" description="ANK" evidence="3">
    <location>
        <begin position="125"/>
        <end position="154"/>
    </location>
</feature>
<evidence type="ECO:0000313" key="5">
    <source>
        <dbReference type="Proteomes" id="UP000193920"/>
    </source>
</evidence>
<dbReference type="OrthoDB" id="9995210at2759"/>
<comment type="caution">
    <text evidence="4">The sequence shown here is derived from an EMBL/GenBank/DDBJ whole genome shotgun (WGS) entry which is preliminary data.</text>
</comment>
<sequence length="316" mass="36387">MITSLLCKEYDINSKDNHQNSPLIYSIQMDTFPLTKFLIENGIDINYTGSNKKSPLIHAIQNNSIPVINLLLEHGANVNMKNSNSNINKEDEINNLNSNSYELETFSYERDHNNSDYDKTDIIYSPLMYAVQEGSLPIVQLLIDHGADVNFIFQNRDSPLIRAIHKKSYDIAELLINHGADVNISDGQWEYSILVYAVEEESLTLAKLLIDHVKQNIKNFTGKMIKNIIFKNKLDLLKILVDHHFDINFRDDEGNTPLGYAIKHCNKVMVDYLIDHGADIYSVNNEGQTIFDLSYQYSYDYWGEQNYNKIKHLINS</sequence>
<dbReference type="Proteomes" id="UP000193920">
    <property type="component" value="Unassembled WGS sequence"/>
</dbReference>
<protein>
    <submittedName>
        <fullName evidence="4">Ankyrin</fullName>
    </submittedName>
</protein>
<dbReference type="STRING" id="1754190.A0A1Y2BQY8"/>
<dbReference type="InterPro" id="IPR036770">
    <property type="entry name" value="Ankyrin_rpt-contain_sf"/>
</dbReference>
<evidence type="ECO:0000313" key="4">
    <source>
        <dbReference type="EMBL" id="ORY37160.1"/>
    </source>
</evidence>
<keyword evidence="5" id="KW-1185">Reference proteome</keyword>
<dbReference type="PROSITE" id="PS50297">
    <property type="entry name" value="ANK_REP_REGION"/>
    <property type="match status" value="4"/>
</dbReference>
<keyword evidence="2 3" id="KW-0040">ANK repeat</keyword>
<feature type="repeat" description="ANK" evidence="3">
    <location>
        <begin position="51"/>
        <end position="83"/>
    </location>
</feature>
<feature type="repeat" description="ANK" evidence="3">
    <location>
        <begin position="253"/>
        <end position="285"/>
    </location>
</feature>
<dbReference type="Pfam" id="PF12796">
    <property type="entry name" value="Ank_2"/>
    <property type="match status" value="3"/>
</dbReference>
<reference evidence="4 5" key="1">
    <citation type="submission" date="2016-08" db="EMBL/GenBank/DDBJ databases">
        <title>A Parts List for Fungal Cellulosomes Revealed by Comparative Genomics.</title>
        <authorList>
            <consortium name="DOE Joint Genome Institute"/>
            <person name="Haitjema C.H."/>
            <person name="Gilmore S.P."/>
            <person name="Henske J.K."/>
            <person name="Solomon K.V."/>
            <person name="De Groot R."/>
            <person name="Kuo A."/>
            <person name="Mondo S.J."/>
            <person name="Salamov A.A."/>
            <person name="Labutti K."/>
            <person name="Zhao Z."/>
            <person name="Chiniquy J."/>
            <person name="Barry K."/>
            <person name="Brewer H.M."/>
            <person name="Purvine S.O."/>
            <person name="Wright A.T."/>
            <person name="Boxma B."/>
            <person name="Van Alen T."/>
            <person name="Hackstein J.H."/>
            <person name="Baker S.E."/>
            <person name="Grigoriev I.V."/>
            <person name="O'Malley M.A."/>
        </authorList>
    </citation>
    <scope>NUCLEOTIDE SEQUENCE [LARGE SCALE GENOMIC DNA]</scope>
    <source>
        <strain evidence="4 5">G1</strain>
    </source>
</reference>
<dbReference type="PANTHER" id="PTHR24126:SF14">
    <property type="entry name" value="ANK_REP_REGION DOMAIN-CONTAINING PROTEIN"/>
    <property type="match status" value="1"/>
</dbReference>
<dbReference type="PROSITE" id="PS50088">
    <property type="entry name" value="ANK_REPEAT"/>
    <property type="match status" value="4"/>
</dbReference>
<name>A0A1Y2BQY8_9FUNG</name>
<dbReference type="PANTHER" id="PTHR24126">
    <property type="entry name" value="ANKYRIN REPEAT, PH AND SEC7 DOMAIN CONTAINING PROTEIN SECG-RELATED"/>
    <property type="match status" value="1"/>
</dbReference>
<dbReference type="SUPFAM" id="SSF48403">
    <property type="entry name" value="Ankyrin repeat"/>
    <property type="match status" value="1"/>
</dbReference>
<proteinExistence type="predicted"/>
<gene>
    <name evidence="4" type="ORF">LY90DRAFT_420925</name>
</gene>
<accession>A0A1Y2BQY8</accession>
<evidence type="ECO:0000256" key="2">
    <source>
        <dbReference type="ARBA" id="ARBA00023043"/>
    </source>
</evidence>